<reference evidence="11 12" key="1">
    <citation type="journal article" date="2012" name="J. Bacteriol.">
        <title>Complete genome sequences of Methylophaga sp. strain JAM1 and Methylophaga sp. strain JAM7.</title>
        <authorList>
            <person name="Villeneuve C."/>
            <person name="Martineau C."/>
            <person name="Mauffrey F."/>
            <person name="Villemur R."/>
        </authorList>
    </citation>
    <scope>NUCLEOTIDE SEQUENCE [LARGE SCALE GENOMIC DNA]</scope>
    <source>
        <strain evidence="11 12">JAM1</strain>
    </source>
</reference>
<keyword evidence="7" id="KW-0464">Manganese</keyword>
<keyword evidence="11" id="KW-0808">Transferase</keyword>
<keyword evidence="5 9" id="KW-0472">Membrane</keyword>
<evidence type="ECO:0000313" key="12">
    <source>
        <dbReference type="Proteomes" id="UP000009144"/>
    </source>
</evidence>
<dbReference type="InterPro" id="IPR012160">
    <property type="entry name" value="LtaS-like"/>
</dbReference>
<organism evidence="11 12">
    <name type="scientific">Methylophaga nitratireducenticrescens</name>
    <dbReference type="NCBI Taxonomy" id="754476"/>
    <lineage>
        <taxon>Bacteria</taxon>
        <taxon>Pseudomonadati</taxon>
        <taxon>Pseudomonadota</taxon>
        <taxon>Gammaproteobacteria</taxon>
        <taxon>Thiotrichales</taxon>
        <taxon>Piscirickettsiaceae</taxon>
        <taxon>Methylophaga</taxon>
    </lineage>
</organism>
<keyword evidence="3 9" id="KW-0812">Transmembrane</keyword>
<dbReference type="Gene3D" id="3.40.720.10">
    <property type="entry name" value="Alkaline Phosphatase, subunit A"/>
    <property type="match status" value="1"/>
</dbReference>
<dbReference type="GO" id="GO:0005886">
    <property type="term" value="C:plasma membrane"/>
    <property type="evidence" value="ECO:0007669"/>
    <property type="project" value="UniProtKB-SubCell"/>
</dbReference>
<evidence type="ECO:0000256" key="5">
    <source>
        <dbReference type="ARBA" id="ARBA00023136"/>
    </source>
</evidence>
<dbReference type="Pfam" id="PF00884">
    <property type="entry name" value="Sulfatase"/>
    <property type="match status" value="1"/>
</dbReference>
<feature type="transmembrane region" description="Helical" evidence="9">
    <location>
        <begin position="179"/>
        <end position="196"/>
    </location>
</feature>
<keyword evidence="2" id="KW-1003">Cell membrane</keyword>
<evidence type="ECO:0000256" key="1">
    <source>
        <dbReference type="ARBA" id="ARBA00004651"/>
    </source>
</evidence>
<dbReference type="GO" id="GO:0046872">
    <property type="term" value="F:metal ion binding"/>
    <property type="evidence" value="ECO:0007669"/>
    <property type="project" value="UniProtKB-KW"/>
</dbReference>
<dbReference type="CDD" id="cd16015">
    <property type="entry name" value="LTA_synthase"/>
    <property type="match status" value="1"/>
</dbReference>
<accession>I1XK51</accession>
<keyword evidence="12" id="KW-1185">Reference proteome</keyword>
<dbReference type="STRING" id="754476.Q7A_1953"/>
<proteinExistence type="predicted"/>
<evidence type="ECO:0000256" key="7">
    <source>
        <dbReference type="PIRSR" id="PIRSR005091-2"/>
    </source>
</evidence>
<dbReference type="AlphaFoldDB" id="I1XK51"/>
<name>I1XK51_METNJ</name>
<dbReference type="EMBL" id="CP003390">
    <property type="protein sequence ID" value="AFI84770.1"/>
    <property type="molecule type" value="Genomic_DNA"/>
</dbReference>
<reference evidence="11 12" key="2">
    <citation type="journal article" date="2013" name="Int. J. Syst. Evol. Microbiol.">
        <title>Methylophaga nitratireducenticrescens sp. nov. and Methylophaga frappieri sp. nov., isolated from the biofilm of the methanol-fed denitrification system treating the seawater at the Montreal Biodome.</title>
        <authorList>
            <person name="Villeneuve C."/>
            <person name="Martineau C."/>
            <person name="Mauffrey F."/>
            <person name="Villemur R."/>
        </authorList>
    </citation>
    <scope>NUCLEOTIDE SEQUENCE [LARGE SCALE GENOMIC DNA]</scope>
    <source>
        <strain evidence="11 12">JAM1</strain>
    </source>
</reference>
<dbReference type="SUPFAM" id="SSF53649">
    <property type="entry name" value="Alkaline phosphatase-like"/>
    <property type="match status" value="1"/>
</dbReference>
<feature type="transmembrane region" description="Helical" evidence="9">
    <location>
        <begin position="92"/>
        <end position="114"/>
    </location>
</feature>
<feature type="binding site" evidence="8">
    <location>
        <position position="508"/>
    </location>
    <ligand>
        <name>Mn(2+)</name>
        <dbReference type="ChEBI" id="CHEBI:29035"/>
    </ligand>
</feature>
<dbReference type="EC" id="2.7.8.20" evidence="11"/>
<dbReference type="Proteomes" id="UP000009144">
    <property type="component" value="Chromosome"/>
</dbReference>
<dbReference type="InterPro" id="IPR017850">
    <property type="entry name" value="Alkaline_phosphatase_core_sf"/>
</dbReference>
<feature type="transmembrane region" description="Helical" evidence="9">
    <location>
        <begin position="62"/>
        <end position="80"/>
    </location>
</feature>
<gene>
    <name evidence="11" type="ordered locus">Q7A_1953</name>
</gene>
<evidence type="ECO:0000256" key="6">
    <source>
        <dbReference type="PIRSR" id="PIRSR005091-1"/>
    </source>
</evidence>
<evidence type="ECO:0000256" key="4">
    <source>
        <dbReference type="ARBA" id="ARBA00022989"/>
    </source>
</evidence>
<dbReference type="PIRSF" id="PIRSF005091">
    <property type="entry name" value="Mmb_sulf_HI1246"/>
    <property type="match status" value="1"/>
</dbReference>
<feature type="domain" description="Sulfatase N-terminal" evidence="10">
    <location>
        <begin position="290"/>
        <end position="559"/>
    </location>
</feature>
<dbReference type="KEGG" id="mej:Q7A_1953"/>
<dbReference type="Gene3D" id="3.30.1120.80">
    <property type="match status" value="1"/>
</dbReference>
<dbReference type="PATRIC" id="fig|754476.3.peg.1931"/>
<evidence type="ECO:0000256" key="2">
    <source>
        <dbReference type="ARBA" id="ARBA00022475"/>
    </source>
</evidence>
<dbReference type="eggNOG" id="COG1368">
    <property type="taxonomic scope" value="Bacteria"/>
</dbReference>
<feature type="binding site" evidence="7">
    <location>
        <position position="454"/>
    </location>
    <ligand>
        <name>substrate</name>
    </ligand>
</feature>
<evidence type="ECO:0000256" key="8">
    <source>
        <dbReference type="PIRSR" id="PIRSR005091-3"/>
    </source>
</evidence>
<dbReference type="InterPro" id="IPR050448">
    <property type="entry name" value="OpgB/LTA_synthase_biosynth"/>
</dbReference>
<feature type="binding site" evidence="8">
    <location>
        <position position="509"/>
    </location>
    <ligand>
        <name>Mn(2+)</name>
        <dbReference type="ChEBI" id="CHEBI:29035"/>
    </ligand>
</feature>
<dbReference type="InterPro" id="IPR000917">
    <property type="entry name" value="Sulfatase_N"/>
</dbReference>
<keyword evidence="7" id="KW-0479">Metal-binding</keyword>
<dbReference type="HOGENOM" id="CLU_014653_3_1_6"/>
<keyword evidence="4 9" id="KW-1133">Transmembrane helix</keyword>
<protein>
    <submittedName>
        <fullName evidence="11">Phosphoglycerol transferase I</fullName>
        <ecNumber evidence="11">2.7.8.20</ecNumber>
    </submittedName>
</protein>
<evidence type="ECO:0000259" key="10">
    <source>
        <dbReference type="Pfam" id="PF00884"/>
    </source>
</evidence>
<evidence type="ECO:0000256" key="3">
    <source>
        <dbReference type="ARBA" id="ARBA00022692"/>
    </source>
</evidence>
<sequence length="653" mass="74761">MLKNLNRTWLIFGPYQLFIKIMLLGLFILSLSRMGLVVWQWERVSAVTDLWTMFSQGVRSDLIIMGMLMSPIALLLPILVNRWFWPVSRWILLIWSVLILTFIVFMEISTPAFIMQYDLRPNRLFIEYLKYPHEVSSMLWNGFRAEVLVGSLVTILSGWGITRLLKLQFINFKFDWPEWKIWLFWPVLVVILALMIRSSLGHRPANPALFARTSDAMVNSLYINSAWSVYFAIYNMQHEDKSSELYGKMSHEEVLGTLSQLYPWIPNDADAKNPTMHFQQATQHRDKPLNLVIILEESMGASYVESLGGLPVTPNLDRLKKEGWWFEQLYATGTRSVRGIEAVVSGYLPTPARSVVKLSLAQQNFFTLGGLLKQQGYFTEFIYGGESHFDNMASFFIGNGFESVIDERDFEDPIFTGSWGVSDEDLLNKTHQRLSELNAKNQPFLSFVFTSSNHTPFEYPDGRIQPYDQPKQTDNNTVKYADYALGAFFDKAKQSDYWDNTLFLVVADHTNRVYGDDLVPISGFHIPALIVGADMESKQIKTVSSQVDLAPTLLSLMGVSANHPMIGRDLTIESEQLSPGRAMMQFADYFALMKGTDVTVLRMDQPSKSGQYDRLKRRMEVIGDASESQEKEALAHSLLPSWLYREQRYGISD</sequence>
<evidence type="ECO:0000313" key="11">
    <source>
        <dbReference type="EMBL" id="AFI84770.1"/>
    </source>
</evidence>
<feature type="binding site" evidence="8">
    <location>
        <position position="297"/>
    </location>
    <ligand>
        <name>Mn(2+)</name>
        <dbReference type="ChEBI" id="CHEBI:29035"/>
    </ligand>
</feature>
<dbReference type="OrthoDB" id="9760224at2"/>
<comment type="subcellular location">
    <subcellularLocation>
        <location evidence="1">Cell membrane</location>
        <topology evidence="1">Multi-pass membrane protein</topology>
    </subcellularLocation>
</comment>
<dbReference type="PANTHER" id="PTHR47371:SF3">
    <property type="entry name" value="PHOSPHOGLYCEROL TRANSFERASE I"/>
    <property type="match status" value="1"/>
</dbReference>
<feature type="transmembrane region" description="Helical" evidence="9">
    <location>
        <begin position="147"/>
        <end position="167"/>
    </location>
</feature>
<dbReference type="PANTHER" id="PTHR47371">
    <property type="entry name" value="LIPOTEICHOIC ACID SYNTHASE"/>
    <property type="match status" value="1"/>
</dbReference>
<evidence type="ECO:0000256" key="9">
    <source>
        <dbReference type="SAM" id="Phobius"/>
    </source>
</evidence>
<dbReference type="GO" id="GO:0008960">
    <property type="term" value="F:phosphatidylglycerol-membrane-oligosaccharide glycerophosphotransferase activity"/>
    <property type="evidence" value="ECO:0007669"/>
    <property type="project" value="UniProtKB-EC"/>
</dbReference>
<feature type="active site" evidence="6">
    <location>
        <position position="336"/>
    </location>
</feature>